<dbReference type="AlphaFoldDB" id="J9H507"/>
<protein>
    <submittedName>
        <fullName evidence="2">Membrane protein</fullName>
    </submittedName>
</protein>
<name>J9H507_9ZZZZ</name>
<sequence length="132" mass="15069">MRIAVGRDEEEGRDGLYAKNLGQFFFFVYVDLVDVYLAGIFVRECLEAGRQLTAGTAPFCVKVNYCGFVTQKFPTAGVVYIVSDLFQKLFFIQMYCCHSDSIFIVMITICFGLHCKSTGFWIDQQQIYTIFA</sequence>
<proteinExistence type="predicted"/>
<keyword evidence="1" id="KW-1133">Transmembrane helix</keyword>
<organism evidence="2">
    <name type="scientific">gut metagenome</name>
    <dbReference type="NCBI Taxonomy" id="749906"/>
    <lineage>
        <taxon>unclassified sequences</taxon>
        <taxon>metagenomes</taxon>
        <taxon>organismal metagenomes</taxon>
    </lineage>
</organism>
<comment type="caution">
    <text evidence="2">The sequence shown here is derived from an EMBL/GenBank/DDBJ whole genome shotgun (WGS) entry which is preliminary data.</text>
</comment>
<reference evidence="2" key="1">
    <citation type="journal article" date="2012" name="PLoS ONE">
        <title>Gene sets for utilization of primary and secondary nutrition supplies in the distal gut of endangered iberian lynx.</title>
        <authorList>
            <person name="Alcaide M."/>
            <person name="Messina E."/>
            <person name="Richter M."/>
            <person name="Bargiela R."/>
            <person name="Peplies J."/>
            <person name="Huws S.A."/>
            <person name="Newbold C.J."/>
            <person name="Golyshin P.N."/>
            <person name="Simon M.A."/>
            <person name="Lopez G."/>
            <person name="Yakimov M.M."/>
            <person name="Ferrer M."/>
        </authorList>
    </citation>
    <scope>NUCLEOTIDE SEQUENCE</scope>
</reference>
<keyword evidence="1" id="KW-0812">Transmembrane</keyword>
<evidence type="ECO:0000256" key="1">
    <source>
        <dbReference type="SAM" id="Phobius"/>
    </source>
</evidence>
<accession>J9H507</accession>
<gene>
    <name evidence="2" type="ORF">EVA_02938</name>
</gene>
<dbReference type="EMBL" id="AMCI01000498">
    <property type="protein sequence ID" value="EJX08950.1"/>
    <property type="molecule type" value="Genomic_DNA"/>
</dbReference>
<feature type="transmembrane region" description="Helical" evidence="1">
    <location>
        <begin position="24"/>
        <end position="42"/>
    </location>
</feature>
<evidence type="ECO:0000313" key="2">
    <source>
        <dbReference type="EMBL" id="EJX08950.1"/>
    </source>
</evidence>
<keyword evidence="1" id="KW-0472">Membrane</keyword>